<keyword evidence="1" id="KW-0812">Transmembrane</keyword>
<dbReference type="Proteomes" id="UP000266441">
    <property type="component" value="Unassembled WGS sequence"/>
</dbReference>
<comment type="caution">
    <text evidence="3">The sequence shown here is derived from an EMBL/GenBank/DDBJ whole genome shotgun (WGS) entry which is preliminary data.</text>
</comment>
<feature type="transmembrane region" description="Helical" evidence="1">
    <location>
        <begin position="330"/>
        <end position="349"/>
    </location>
</feature>
<dbReference type="PANTHER" id="PTHR43179:SF7">
    <property type="entry name" value="RHAMNOSYLTRANSFERASE WBBL"/>
    <property type="match status" value="1"/>
</dbReference>
<evidence type="ECO:0000256" key="1">
    <source>
        <dbReference type="SAM" id="Phobius"/>
    </source>
</evidence>
<keyword evidence="3" id="KW-0808">Transferase</keyword>
<evidence type="ECO:0000313" key="4">
    <source>
        <dbReference type="Proteomes" id="UP000266441"/>
    </source>
</evidence>
<evidence type="ECO:0000313" key="3">
    <source>
        <dbReference type="EMBL" id="RIH63189.1"/>
    </source>
</evidence>
<protein>
    <submittedName>
        <fullName evidence="3">Glycosyltransferase</fullName>
    </submittedName>
</protein>
<dbReference type="Pfam" id="PF00535">
    <property type="entry name" value="Glycos_transf_2"/>
    <property type="match status" value="1"/>
</dbReference>
<dbReference type="CDD" id="cd04186">
    <property type="entry name" value="GT_2_like_c"/>
    <property type="match status" value="1"/>
</dbReference>
<keyword evidence="4" id="KW-1185">Reference proteome</keyword>
<organism evidence="3 4">
    <name type="scientific">Mariniphaga sediminis</name>
    <dbReference type="NCBI Taxonomy" id="1628158"/>
    <lineage>
        <taxon>Bacteria</taxon>
        <taxon>Pseudomonadati</taxon>
        <taxon>Bacteroidota</taxon>
        <taxon>Bacteroidia</taxon>
        <taxon>Marinilabiliales</taxon>
        <taxon>Prolixibacteraceae</taxon>
        <taxon>Mariniphaga</taxon>
    </lineage>
</organism>
<dbReference type="SUPFAM" id="SSF53448">
    <property type="entry name" value="Nucleotide-diphospho-sugar transferases"/>
    <property type="match status" value="1"/>
</dbReference>
<keyword evidence="1" id="KW-1133">Transmembrane helix</keyword>
<feature type="transmembrane region" description="Helical" evidence="1">
    <location>
        <begin position="265"/>
        <end position="285"/>
    </location>
</feature>
<feature type="transmembrane region" description="Helical" evidence="1">
    <location>
        <begin position="292"/>
        <end position="310"/>
    </location>
</feature>
<sequence length="655" mass="74778">MPDRSMELSVIIVNYNVKHFLEQCLHSVLKASKNISVEIFVVDNNSADGSTQLVKEKFPQVHLVENKINVGFSKANNQAIKAAKGRYILLLNPDTVVEENTFAKGIAFMEQHPDAGGLGVKMIDGKGNFLPESKRGLPTPWVAFCKMFGLSKLFPKSKKFGKYHLSYLNENETHEVEVLAGAFMLLRKETLEKVGLLDETFFMYGEDIDLSYRITLGGYKNYYYPETTIIHYKGESTKKGSLNYVKVFYKAMIVFARKHFSGGKAGAFTFLLHLAIWFRAFLSILRRGVDRIFLPLLDAVFIFAGFLFLTPLWEHIRYVPGYYPPDFLRWVVPFYILFWLTAIFFSGGYKKPVNLLHVGRGILWGTIAILLGYSLVSETYRFSRALILLGSVWAALSLIFYRLFFYWMNWKTFGFDIKRTKKIAIAGHQAEASRVRDILKQTRIQSEFAGFISIDPDDHGEQYIGSIGQLNEIVRINRIDEIIFCAENIRSTEIIRAMLELTSLDIDFKIAPPESISIIGSNSIHTAGDLYVVHINAISKPANRRKKRIFDFVSAALLLLTSPVLIWFFNRKSRWLKNMLQVLWGKQSWVGYAVPVENENELPLIKPGILSPSDILGTPSADTSKNNRLNVLYARNYSLLTDAEILLKGWRKLDR</sequence>
<dbReference type="PANTHER" id="PTHR43179">
    <property type="entry name" value="RHAMNOSYLTRANSFERASE WBBL"/>
    <property type="match status" value="1"/>
</dbReference>
<accession>A0A399CTY7</accession>
<dbReference type="InterPro" id="IPR001173">
    <property type="entry name" value="Glyco_trans_2-like"/>
</dbReference>
<evidence type="ECO:0000259" key="2">
    <source>
        <dbReference type="Pfam" id="PF00535"/>
    </source>
</evidence>
<dbReference type="Gene3D" id="3.90.550.10">
    <property type="entry name" value="Spore Coat Polysaccharide Biosynthesis Protein SpsA, Chain A"/>
    <property type="match status" value="1"/>
</dbReference>
<dbReference type="EMBL" id="QWET01000024">
    <property type="protein sequence ID" value="RIH63189.1"/>
    <property type="molecule type" value="Genomic_DNA"/>
</dbReference>
<dbReference type="Pfam" id="PF13727">
    <property type="entry name" value="CoA_binding_3"/>
    <property type="match status" value="1"/>
</dbReference>
<dbReference type="AlphaFoldDB" id="A0A399CTY7"/>
<dbReference type="InterPro" id="IPR029044">
    <property type="entry name" value="Nucleotide-diphossugar_trans"/>
</dbReference>
<gene>
    <name evidence="3" type="ORF">D1164_20915</name>
</gene>
<dbReference type="GO" id="GO:0016740">
    <property type="term" value="F:transferase activity"/>
    <property type="evidence" value="ECO:0007669"/>
    <property type="project" value="UniProtKB-KW"/>
</dbReference>
<reference evidence="3 4" key="1">
    <citation type="journal article" date="2015" name="Int. J. Syst. Evol. Microbiol.">
        <title>Mariniphaga sediminis sp. nov., isolated from coastal sediment.</title>
        <authorList>
            <person name="Wang F.Q."/>
            <person name="Shen Q.Y."/>
            <person name="Chen G.J."/>
            <person name="Du Z.J."/>
        </authorList>
    </citation>
    <scope>NUCLEOTIDE SEQUENCE [LARGE SCALE GENOMIC DNA]</scope>
    <source>
        <strain evidence="3 4">SY21</strain>
    </source>
</reference>
<feature type="transmembrane region" description="Helical" evidence="1">
    <location>
        <begin position="386"/>
        <end position="408"/>
    </location>
</feature>
<dbReference type="Gene3D" id="3.40.50.720">
    <property type="entry name" value="NAD(P)-binding Rossmann-like Domain"/>
    <property type="match status" value="1"/>
</dbReference>
<keyword evidence="1" id="KW-0472">Membrane</keyword>
<name>A0A399CTY7_9BACT</name>
<feature type="domain" description="Glycosyltransferase 2-like" evidence="2">
    <location>
        <begin position="9"/>
        <end position="193"/>
    </location>
</feature>
<feature type="transmembrane region" description="Helical" evidence="1">
    <location>
        <begin position="361"/>
        <end position="380"/>
    </location>
</feature>
<proteinExistence type="predicted"/>
<feature type="transmembrane region" description="Helical" evidence="1">
    <location>
        <begin position="549"/>
        <end position="569"/>
    </location>
</feature>